<keyword evidence="3" id="KW-1185">Reference proteome</keyword>
<name>A0ABY5XSN5_RHISU</name>
<proteinExistence type="predicted"/>
<sequence>MPLKLVRGMMKASGDEALLIMERDIGGDEIVLVAKEALLDIADECRLQESISDFSDSASRKFDAKELTSDGRVAVNATDASDHHLDAARNGSKATLANDRTRVAGEPYRTRLQ</sequence>
<evidence type="ECO:0000313" key="3">
    <source>
        <dbReference type="Proteomes" id="UP001060123"/>
    </source>
</evidence>
<organism evidence="2 3">
    <name type="scientific">Rhizobium sullae</name>
    <name type="common">Rhizobium hedysari</name>
    <dbReference type="NCBI Taxonomy" id="50338"/>
    <lineage>
        <taxon>Bacteria</taxon>
        <taxon>Pseudomonadati</taxon>
        <taxon>Pseudomonadota</taxon>
        <taxon>Alphaproteobacteria</taxon>
        <taxon>Hyphomicrobiales</taxon>
        <taxon>Rhizobiaceae</taxon>
        <taxon>Rhizobium/Agrobacterium group</taxon>
        <taxon>Rhizobium</taxon>
    </lineage>
</organism>
<geneLocation type="plasmid" evidence="2 3">
    <name>pWSM1592_1</name>
</geneLocation>
<keyword evidence="2" id="KW-0614">Plasmid</keyword>
<reference evidence="2" key="1">
    <citation type="submission" date="2022-09" db="EMBL/GenBank/DDBJ databases">
        <title>Australian commercial rhizobial inoculants.</title>
        <authorList>
            <person name="Kohlmeier M.G."/>
            <person name="O'Hara G.W."/>
            <person name="Colombi E."/>
            <person name="Ramsay J.P."/>
            <person name="Terpolilli J."/>
        </authorList>
    </citation>
    <scope>NUCLEOTIDE SEQUENCE</scope>
    <source>
        <strain evidence="2">WSM1592</strain>
        <plasmid evidence="2">pWSM1592_1</plasmid>
    </source>
</reference>
<protein>
    <submittedName>
        <fullName evidence="2">Uncharacterized protein</fullName>
    </submittedName>
</protein>
<dbReference type="EMBL" id="CP104144">
    <property type="protein sequence ID" value="UWU17184.1"/>
    <property type="molecule type" value="Genomic_DNA"/>
</dbReference>
<dbReference type="Proteomes" id="UP001060123">
    <property type="component" value="Plasmid pWSM1592_1"/>
</dbReference>
<gene>
    <name evidence="2" type="ORF">N2599_30895</name>
</gene>
<evidence type="ECO:0000256" key="1">
    <source>
        <dbReference type="SAM" id="MobiDB-lite"/>
    </source>
</evidence>
<feature type="region of interest" description="Disordered" evidence="1">
    <location>
        <begin position="84"/>
        <end position="113"/>
    </location>
</feature>
<evidence type="ECO:0000313" key="2">
    <source>
        <dbReference type="EMBL" id="UWU17184.1"/>
    </source>
</evidence>
<accession>A0ABY5XSN5</accession>